<sequence>KVAEYELKKTRIIMKKDKKQEKERENTENEIDFYDIMLEAIKLGLLPRSS</sequence>
<protein>
    <submittedName>
        <fullName evidence="1">Uncharacterized protein</fullName>
    </submittedName>
</protein>
<proteinExistence type="predicted"/>
<reference evidence="1" key="1">
    <citation type="journal article" date="2014" name="Front. Microbiol.">
        <title>High frequency of phylogenetically diverse reductive dehalogenase-homologous genes in deep subseafloor sedimentary metagenomes.</title>
        <authorList>
            <person name="Kawai M."/>
            <person name="Futagami T."/>
            <person name="Toyoda A."/>
            <person name="Takaki Y."/>
            <person name="Nishi S."/>
            <person name="Hori S."/>
            <person name="Arai W."/>
            <person name="Tsubouchi T."/>
            <person name="Morono Y."/>
            <person name="Uchiyama I."/>
            <person name="Ito T."/>
            <person name="Fujiyama A."/>
            <person name="Inagaki F."/>
            <person name="Takami H."/>
        </authorList>
    </citation>
    <scope>NUCLEOTIDE SEQUENCE</scope>
    <source>
        <strain evidence="1">Expedition CK06-06</strain>
    </source>
</reference>
<name>X1HZ20_9ZZZZ</name>
<dbReference type="EMBL" id="BARU01021893">
    <property type="protein sequence ID" value="GAH50533.1"/>
    <property type="molecule type" value="Genomic_DNA"/>
</dbReference>
<accession>X1HZ20</accession>
<comment type="caution">
    <text evidence="1">The sequence shown here is derived from an EMBL/GenBank/DDBJ whole genome shotgun (WGS) entry which is preliminary data.</text>
</comment>
<evidence type="ECO:0000313" key="1">
    <source>
        <dbReference type="EMBL" id="GAH50533.1"/>
    </source>
</evidence>
<gene>
    <name evidence="1" type="ORF">S03H2_35756</name>
</gene>
<dbReference type="AlphaFoldDB" id="X1HZ20"/>
<feature type="non-terminal residue" evidence="1">
    <location>
        <position position="1"/>
    </location>
</feature>
<organism evidence="1">
    <name type="scientific">marine sediment metagenome</name>
    <dbReference type="NCBI Taxonomy" id="412755"/>
    <lineage>
        <taxon>unclassified sequences</taxon>
        <taxon>metagenomes</taxon>
        <taxon>ecological metagenomes</taxon>
    </lineage>
</organism>